<organism evidence="3 4">
    <name type="scientific">Stylonychia lemnae</name>
    <name type="common">Ciliate</name>
    <dbReference type="NCBI Taxonomy" id="5949"/>
    <lineage>
        <taxon>Eukaryota</taxon>
        <taxon>Sar</taxon>
        <taxon>Alveolata</taxon>
        <taxon>Ciliophora</taxon>
        <taxon>Intramacronucleata</taxon>
        <taxon>Spirotrichea</taxon>
        <taxon>Stichotrichia</taxon>
        <taxon>Sporadotrichida</taxon>
        <taxon>Oxytrichidae</taxon>
        <taxon>Stylonychinae</taxon>
        <taxon>Stylonychia</taxon>
    </lineage>
</organism>
<gene>
    <name evidence="3" type="primary">Contig608.g673</name>
    <name evidence="3" type="ORF">STYLEM_9678</name>
</gene>
<dbReference type="Gene3D" id="3.40.50.720">
    <property type="entry name" value="NAD(P)-binding Rossmann-like Domain"/>
    <property type="match status" value="1"/>
</dbReference>
<dbReference type="PRINTS" id="PR00080">
    <property type="entry name" value="SDRFAMILY"/>
</dbReference>
<dbReference type="SUPFAM" id="SSF51735">
    <property type="entry name" value="NAD(P)-binding Rossmann-fold domains"/>
    <property type="match status" value="1"/>
</dbReference>
<evidence type="ECO:0000313" key="4">
    <source>
        <dbReference type="Proteomes" id="UP000039865"/>
    </source>
</evidence>
<protein>
    <submittedName>
        <fullName evidence="3">Dehydrogenase reductase sdr family member 4</fullName>
    </submittedName>
</protein>
<dbReference type="CDD" id="cd05233">
    <property type="entry name" value="SDR_c"/>
    <property type="match status" value="1"/>
</dbReference>
<name>A0A078AEM6_STYLE</name>
<dbReference type="PROSITE" id="PS00061">
    <property type="entry name" value="ADH_SHORT"/>
    <property type="match status" value="1"/>
</dbReference>
<evidence type="ECO:0000256" key="1">
    <source>
        <dbReference type="ARBA" id="ARBA00006484"/>
    </source>
</evidence>
<dbReference type="PANTHER" id="PTHR43943:SF2">
    <property type="entry name" value="DEHYDROGENASE_REDUCTASE 4"/>
    <property type="match status" value="1"/>
</dbReference>
<dbReference type="InterPro" id="IPR036291">
    <property type="entry name" value="NAD(P)-bd_dom_sf"/>
</dbReference>
<evidence type="ECO:0000256" key="2">
    <source>
        <dbReference type="RuleBase" id="RU000363"/>
    </source>
</evidence>
<dbReference type="OMA" id="EMARFVW"/>
<dbReference type="Proteomes" id="UP000039865">
    <property type="component" value="Unassembled WGS sequence"/>
</dbReference>
<proteinExistence type="inferred from homology"/>
<keyword evidence="4" id="KW-1185">Reference proteome</keyword>
<dbReference type="PRINTS" id="PR00081">
    <property type="entry name" value="GDHRDH"/>
</dbReference>
<dbReference type="PANTHER" id="PTHR43943">
    <property type="entry name" value="DEHYDROGENASE/REDUCTASE (SDR FAMILY) MEMBER 4"/>
    <property type="match status" value="1"/>
</dbReference>
<reference evidence="3 4" key="1">
    <citation type="submission" date="2014-06" db="EMBL/GenBank/DDBJ databases">
        <authorList>
            <person name="Swart Estienne"/>
        </authorList>
    </citation>
    <scope>NUCLEOTIDE SEQUENCE [LARGE SCALE GENOMIC DNA]</scope>
    <source>
        <strain evidence="3 4">130c</strain>
    </source>
</reference>
<dbReference type="AlphaFoldDB" id="A0A078AEM6"/>
<comment type="similarity">
    <text evidence="1 2">Belongs to the short-chain dehydrogenases/reductases (SDR) family.</text>
</comment>
<dbReference type="InterPro" id="IPR020904">
    <property type="entry name" value="Sc_DH/Rdtase_CS"/>
</dbReference>
<accession>A0A078AEM6</accession>
<dbReference type="InterPro" id="IPR002347">
    <property type="entry name" value="SDR_fam"/>
</dbReference>
<dbReference type="InParanoid" id="A0A078AEM6"/>
<dbReference type="FunFam" id="3.40.50.720:FF:000084">
    <property type="entry name" value="Short-chain dehydrogenase reductase"/>
    <property type="match status" value="1"/>
</dbReference>
<dbReference type="EMBL" id="CCKQ01009208">
    <property type="protein sequence ID" value="CDW80675.1"/>
    <property type="molecule type" value="Genomic_DNA"/>
</dbReference>
<dbReference type="Pfam" id="PF00106">
    <property type="entry name" value="adh_short"/>
    <property type="match status" value="1"/>
</dbReference>
<evidence type="ECO:0000313" key="3">
    <source>
        <dbReference type="EMBL" id="CDW80675.1"/>
    </source>
</evidence>
<sequence length="249" mass="27205">MNRFTGKVCLVTGATAGMGLAISMRLAQEGGQVVICSSQKENVDETLALFKQKGLDVSGQVCDIGNQASRTKLVQFIDQKFGRLDVLVLNAGISIHLGEQLVITEEDYDQTFNINTKAQFFLIKEFKQLLKRSQSDPNILVNASVLGYSPDKFAGVYSMTKAAVINMVQWLAQELIEDDIRINAIAPGLVQTRMSNPEVTKTLTSKFSRPQKVMGKPEQIASAVAMICSEEGTFITGEIHAMQGILGKL</sequence>
<dbReference type="OrthoDB" id="1393670at2759"/>